<feature type="domain" description="C2H2-type" evidence="9">
    <location>
        <begin position="185"/>
        <end position="213"/>
    </location>
</feature>
<dbReference type="PANTHER" id="PTHR24379">
    <property type="entry name" value="KRAB AND ZINC FINGER DOMAIN-CONTAINING"/>
    <property type="match status" value="1"/>
</dbReference>
<feature type="compositionally biased region" description="Polar residues" evidence="8">
    <location>
        <begin position="1"/>
        <end position="10"/>
    </location>
</feature>
<dbReference type="GO" id="GO:0008270">
    <property type="term" value="F:zinc ion binding"/>
    <property type="evidence" value="ECO:0007669"/>
    <property type="project" value="UniProtKB-KW"/>
</dbReference>
<sequence length="838" mass="95366">MQFMGNSDRLQSVIEKIQANKENNPSPPPEEGETSASETTSEPAESELGYSFAPTELAPYPCQFCDKAFSRYSYLKKHEQSHSGLLLFRCDFCNRLFKHKRSRDRHIKLHTGDKKYKCSQCEAAFSRSDHLKIHMKTHDNQKPYQCVYCNRGYNTAAALTSHLQNHKKEITSLSANTDKTSNSIFRCLRCNIIFTKSEELYIHMEKKHSSNTEYLKKTVTVGSDFNSDYTCMCCCKETFLSVEALQLHIKENHDGILRDHSKSLKISEQASENPEVSCEICCMTFSSTKLLKIHIKCVHGVLNNASTERLIDQTKPTDLSIVKKNEETVPSNFKRLRMTESTNCGIVNNQQDVQYDPGTLLCNQCNAALPDFESFRNHLKSHLEESGLSSISGMKQKWFGLCPYCRHSTSSVQELIKHISSHILTTVTEYMCQICQKSYHNSNELEKHLIEVHSHHLYLCYACKEVFDTKYEIQRHFLMKHFSEIKKFSCCICPTFPPIHSELEFDLHVRTVHCGFDSSLTIPNVYTKQGSDLERKCSVPYQASLNNLSINLATSSPNNDSNLVDASSKNETLQNNNNNLTEVCGFCKFGDFKNEADLTAHQKLVHHIKDVQSKVSLQCAYCSENCKSRSELENHMKVHCQSSLSFGKHKCNICDEICHSAATLAEHKLTHCKVIYGSTCSHCKVVITSEESFISHMMSHNNCLSKTYQLTLPAPCVICRQTLVSEAETRLHAKFHLQIETIQCSKCLQSYGRNDLKENVCINCFEDQKSQQKYSCCSDSHNTDKSSIKKSTLVCDVKGSLEDSINNNFQQICGESIRENTFQNSVKLKEEPISSEEL</sequence>
<comment type="subcellular location">
    <subcellularLocation>
        <location evidence="1">Nucleus</location>
    </subcellularLocation>
</comment>
<keyword evidence="3" id="KW-0677">Repeat</keyword>
<keyword evidence="6" id="KW-0539">Nucleus</keyword>
<name>A0A9P0E9Y0_NEZVI</name>
<feature type="domain" description="C2H2-type" evidence="9">
    <location>
        <begin position="144"/>
        <end position="171"/>
    </location>
</feature>
<feature type="domain" description="C2H2-type" evidence="9">
    <location>
        <begin position="88"/>
        <end position="115"/>
    </location>
</feature>
<feature type="compositionally biased region" description="Low complexity" evidence="8">
    <location>
        <begin position="34"/>
        <end position="46"/>
    </location>
</feature>
<dbReference type="FunFam" id="3.30.160.60:FF:000483">
    <property type="entry name" value="Zinc finger protein 423"/>
    <property type="match status" value="1"/>
</dbReference>
<organism evidence="10 11">
    <name type="scientific">Nezara viridula</name>
    <name type="common">Southern green stink bug</name>
    <name type="synonym">Cimex viridulus</name>
    <dbReference type="NCBI Taxonomy" id="85310"/>
    <lineage>
        <taxon>Eukaryota</taxon>
        <taxon>Metazoa</taxon>
        <taxon>Ecdysozoa</taxon>
        <taxon>Arthropoda</taxon>
        <taxon>Hexapoda</taxon>
        <taxon>Insecta</taxon>
        <taxon>Pterygota</taxon>
        <taxon>Neoptera</taxon>
        <taxon>Paraneoptera</taxon>
        <taxon>Hemiptera</taxon>
        <taxon>Heteroptera</taxon>
        <taxon>Panheteroptera</taxon>
        <taxon>Pentatomomorpha</taxon>
        <taxon>Pentatomoidea</taxon>
        <taxon>Pentatomidae</taxon>
        <taxon>Pentatominae</taxon>
        <taxon>Nezara</taxon>
    </lineage>
</organism>
<evidence type="ECO:0000256" key="1">
    <source>
        <dbReference type="ARBA" id="ARBA00004123"/>
    </source>
</evidence>
<evidence type="ECO:0000256" key="3">
    <source>
        <dbReference type="ARBA" id="ARBA00022737"/>
    </source>
</evidence>
<dbReference type="PROSITE" id="PS50157">
    <property type="entry name" value="ZINC_FINGER_C2H2_2"/>
    <property type="match status" value="8"/>
</dbReference>
<dbReference type="Gene3D" id="3.30.160.60">
    <property type="entry name" value="Classic Zinc Finger"/>
    <property type="match status" value="6"/>
</dbReference>
<gene>
    <name evidence="10" type="ORF">NEZAVI_LOCUS3431</name>
</gene>
<accession>A0A9P0E9Y0</accession>
<keyword evidence="2" id="KW-0479">Metal-binding</keyword>
<dbReference type="EMBL" id="OV725078">
    <property type="protein sequence ID" value="CAH1392650.1"/>
    <property type="molecule type" value="Genomic_DNA"/>
</dbReference>
<evidence type="ECO:0000256" key="4">
    <source>
        <dbReference type="ARBA" id="ARBA00022771"/>
    </source>
</evidence>
<evidence type="ECO:0000256" key="2">
    <source>
        <dbReference type="ARBA" id="ARBA00022723"/>
    </source>
</evidence>
<feature type="domain" description="C2H2-type" evidence="9">
    <location>
        <begin position="60"/>
        <end position="84"/>
    </location>
</feature>
<dbReference type="PANTHER" id="PTHR24379:SF121">
    <property type="entry name" value="C2H2-TYPE DOMAIN-CONTAINING PROTEIN"/>
    <property type="match status" value="1"/>
</dbReference>
<dbReference type="GO" id="GO:0005634">
    <property type="term" value="C:nucleus"/>
    <property type="evidence" value="ECO:0007669"/>
    <property type="project" value="UniProtKB-SubCell"/>
</dbReference>
<dbReference type="AlphaFoldDB" id="A0A9P0E9Y0"/>
<evidence type="ECO:0000256" key="6">
    <source>
        <dbReference type="ARBA" id="ARBA00023242"/>
    </source>
</evidence>
<evidence type="ECO:0000313" key="11">
    <source>
        <dbReference type="Proteomes" id="UP001152798"/>
    </source>
</evidence>
<feature type="domain" description="C2H2-type" evidence="9">
    <location>
        <begin position="430"/>
        <end position="454"/>
    </location>
</feature>
<dbReference type="FunFam" id="3.30.160.60:FF:000145">
    <property type="entry name" value="Zinc finger protein 574"/>
    <property type="match status" value="1"/>
</dbReference>
<evidence type="ECO:0000256" key="8">
    <source>
        <dbReference type="SAM" id="MobiDB-lite"/>
    </source>
</evidence>
<keyword evidence="4 7" id="KW-0863">Zinc-finger</keyword>
<feature type="domain" description="C2H2-type" evidence="9">
    <location>
        <begin position="617"/>
        <end position="639"/>
    </location>
</feature>
<protein>
    <recommendedName>
        <fullName evidence="9">C2H2-type domain-containing protein</fullName>
    </recommendedName>
</protein>
<evidence type="ECO:0000313" key="10">
    <source>
        <dbReference type="EMBL" id="CAH1392650.1"/>
    </source>
</evidence>
<feature type="domain" description="C2H2-type" evidence="9">
    <location>
        <begin position="229"/>
        <end position="255"/>
    </location>
</feature>
<keyword evidence="11" id="KW-1185">Reference proteome</keyword>
<dbReference type="Proteomes" id="UP001152798">
    <property type="component" value="Chromosome 2"/>
</dbReference>
<dbReference type="SUPFAM" id="SSF57667">
    <property type="entry name" value="beta-beta-alpha zinc fingers"/>
    <property type="match status" value="3"/>
</dbReference>
<keyword evidence="5" id="KW-0862">Zinc</keyword>
<dbReference type="OrthoDB" id="6601339at2759"/>
<evidence type="ECO:0000256" key="7">
    <source>
        <dbReference type="PROSITE-ProRule" id="PRU00042"/>
    </source>
</evidence>
<dbReference type="Pfam" id="PF00096">
    <property type="entry name" value="zf-C2H2"/>
    <property type="match status" value="5"/>
</dbReference>
<dbReference type="InterPro" id="IPR013087">
    <property type="entry name" value="Znf_C2H2_type"/>
</dbReference>
<feature type="domain" description="C2H2-type" evidence="9">
    <location>
        <begin position="116"/>
        <end position="143"/>
    </location>
</feature>
<evidence type="ECO:0000259" key="9">
    <source>
        <dbReference type="PROSITE" id="PS50157"/>
    </source>
</evidence>
<proteinExistence type="predicted"/>
<feature type="region of interest" description="Disordered" evidence="8">
    <location>
        <begin position="1"/>
        <end position="46"/>
    </location>
</feature>
<reference evidence="10" key="1">
    <citation type="submission" date="2022-01" db="EMBL/GenBank/DDBJ databases">
        <authorList>
            <person name="King R."/>
        </authorList>
    </citation>
    <scope>NUCLEOTIDE SEQUENCE</scope>
</reference>
<dbReference type="InterPro" id="IPR036236">
    <property type="entry name" value="Znf_C2H2_sf"/>
</dbReference>
<dbReference type="PROSITE" id="PS00028">
    <property type="entry name" value="ZINC_FINGER_C2H2_1"/>
    <property type="match status" value="12"/>
</dbReference>
<evidence type="ECO:0000256" key="5">
    <source>
        <dbReference type="ARBA" id="ARBA00022833"/>
    </source>
</evidence>
<dbReference type="SMART" id="SM00355">
    <property type="entry name" value="ZnF_C2H2"/>
    <property type="match status" value="17"/>
</dbReference>